<evidence type="ECO:0000256" key="1">
    <source>
        <dbReference type="SAM" id="MobiDB-lite"/>
    </source>
</evidence>
<evidence type="ECO:0000256" key="2">
    <source>
        <dbReference type="SAM" id="SignalP"/>
    </source>
</evidence>
<feature type="compositionally biased region" description="Low complexity" evidence="1">
    <location>
        <begin position="21"/>
        <end position="52"/>
    </location>
</feature>
<keyword evidence="5" id="KW-1185">Reference proteome</keyword>
<feature type="region of interest" description="Disordered" evidence="1">
    <location>
        <begin position="21"/>
        <end position="55"/>
    </location>
</feature>
<reference evidence="4 5" key="1">
    <citation type="submission" date="2014-12" db="EMBL/GenBank/DDBJ databases">
        <title>Draft genome sequences of 29 type strains of Enterococci.</title>
        <authorList>
            <person name="Zhong Z."/>
            <person name="Sun Z."/>
            <person name="Liu W."/>
            <person name="Zhang W."/>
            <person name="Zhang H."/>
        </authorList>
    </citation>
    <scope>NUCLEOTIDE SEQUENCE [LARGE SCALE GENOMIC DNA]</scope>
    <source>
        <strain evidence="4 5">DSM 22802</strain>
    </source>
</reference>
<dbReference type="PROSITE" id="PS51257">
    <property type="entry name" value="PROKAR_LIPOPROTEIN"/>
    <property type="match status" value="1"/>
</dbReference>
<gene>
    <name evidence="4" type="ORF">RV00_GL003114</name>
</gene>
<keyword evidence="2" id="KW-0732">Signal</keyword>
<dbReference type="Proteomes" id="UP000183700">
    <property type="component" value="Unassembled WGS sequence"/>
</dbReference>
<feature type="compositionally biased region" description="Basic and acidic residues" evidence="1">
    <location>
        <begin position="105"/>
        <end position="116"/>
    </location>
</feature>
<accession>A0A1L8SSX7</accession>
<evidence type="ECO:0000313" key="4">
    <source>
        <dbReference type="EMBL" id="OJG35095.1"/>
    </source>
</evidence>
<dbReference type="Gene3D" id="3.10.450.40">
    <property type="match status" value="2"/>
</dbReference>
<feature type="region of interest" description="Disordered" evidence="1">
    <location>
        <begin position="180"/>
        <end position="200"/>
    </location>
</feature>
<sequence length="200" mass="21841">MKKIIVFGLSLGLIGGLAGCGSDSTDSANSSTSQTTSQSSQSQASSERSNQSFKVSADEAIKAYQEAYPDSDITSLELESSLGKYVYKIEGVDDEKEYEMTVNADTKDVSKEREETLDADDKDGAKRKEDKLELDKLLSVEKVSDLAVEHVGKGEATEWSLDKELGTTYWEVKVKDGQKETDVKVDAQSGKILESETDDQ</sequence>
<dbReference type="InterPro" id="IPR025711">
    <property type="entry name" value="PepSY"/>
</dbReference>
<name>A0A1L8SSX7_9ENTE</name>
<dbReference type="STRING" id="319970.RV00_GL003114"/>
<organism evidence="4 5">
    <name type="scientific">Enterococcus devriesei</name>
    <dbReference type="NCBI Taxonomy" id="319970"/>
    <lineage>
        <taxon>Bacteria</taxon>
        <taxon>Bacillati</taxon>
        <taxon>Bacillota</taxon>
        <taxon>Bacilli</taxon>
        <taxon>Lactobacillales</taxon>
        <taxon>Enterococcaceae</taxon>
        <taxon>Enterococcus</taxon>
    </lineage>
</organism>
<evidence type="ECO:0000313" key="5">
    <source>
        <dbReference type="Proteomes" id="UP000183700"/>
    </source>
</evidence>
<dbReference type="RefSeq" id="WP_211272393.1">
    <property type="nucleotide sequence ID" value="NZ_CAURXW010000011.1"/>
</dbReference>
<protein>
    <recommendedName>
        <fullName evidence="3">PepSY domain-containing protein</fullName>
    </recommendedName>
</protein>
<feature type="region of interest" description="Disordered" evidence="1">
    <location>
        <begin position="103"/>
        <end position="129"/>
    </location>
</feature>
<dbReference type="Pfam" id="PF03413">
    <property type="entry name" value="PepSY"/>
    <property type="match status" value="2"/>
</dbReference>
<feature type="domain" description="PepSY" evidence="3">
    <location>
        <begin position="54"/>
        <end position="111"/>
    </location>
</feature>
<feature type="domain" description="PepSY" evidence="3">
    <location>
        <begin position="138"/>
        <end position="196"/>
    </location>
</feature>
<comment type="caution">
    <text evidence="4">The sequence shown here is derived from an EMBL/GenBank/DDBJ whole genome shotgun (WGS) entry which is preliminary data.</text>
</comment>
<feature type="chain" id="PRO_5038574631" description="PepSY domain-containing protein" evidence="2">
    <location>
        <begin position="19"/>
        <end position="200"/>
    </location>
</feature>
<evidence type="ECO:0000259" key="3">
    <source>
        <dbReference type="Pfam" id="PF03413"/>
    </source>
</evidence>
<proteinExistence type="predicted"/>
<dbReference type="EMBL" id="JXKM01000009">
    <property type="protein sequence ID" value="OJG35095.1"/>
    <property type="molecule type" value="Genomic_DNA"/>
</dbReference>
<feature type="signal peptide" evidence="2">
    <location>
        <begin position="1"/>
        <end position="18"/>
    </location>
</feature>
<dbReference type="AlphaFoldDB" id="A0A1L8SSX7"/>